<proteinExistence type="predicted"/>
<feature type="region of interest" description="Disordered" evidence="1">
    <location>
        <begin position="57"/>
        <end position="78"/>
    </location>
</feature>
<reference evidence="2 3" key="1">
    <citation type="submission" date="2020-07" db="EMBL/GenBank/DDBJ databases">
        <title>Genomic Encyclopedia of Type Strains, Phase IV (KMG-V): Genome sequencing to study the core and pangenomes of soil and plant-associated prokaryotes.</title>
        <authorList>
            <person name="Whitman W."/>
        </authorList>
    </citation>
    <scope>NUCLEOTIDE SEQUENCE [LARGE SCALE GENOMIC DNA]</scope>
    <source>
        <strain evidence="2 3">SEMIA 4052</strain>
    </source>
</reference>
<name>A0A7Z0J0H7_RHILE</name>
<comment type="caution">
    <text evidence="2">The sequence shown here is derived from an EMBL/GenBank/DDBJ whole genome shotgun (WGS) entry which is preliminary data.</text>
</comment>
<sequence length="78" mass="8570">MDGIHAAAHADFAGADRNRTETVSGGDAKGGNKEKPGDVFAGFLYLLDPLLYSSHKAHDERYDEQHQENKEQNLGNRS</sequence>
<dbReference type="EMBL" id="JACBZV010000010">
    <property type="protein sequence ID" value="NYJ14062.1"/>
    <property type="molecule type" value="Genomic_DNA"/>
</dbReference>
<dbReference type="AlphaFoldDB" id="A0A7Z0J0H7"/>
<feature type="region of interest" description="Disordered" evidence="1">
    <location>
        <begin position="1"/>
        <end position="35"/>
    </location>
</feature>
<organism evidence="2 3">
    <name type="scientific">Rhizobium leguminosarum</name>
    <dbReference type="NCBI Taxonomy" id="384"/>
    <lineage>
        <taxon>Bacteria</taxon>
        <taxon>Pseudomonadati</taxon>
        <taxon>Pseudomonadota</taxon>
        <taxon>Alphaproteobacteria</taxon>
        <taxon>Hyphomicrobiales</taxon>
        <taxon>Rhizobiaceae</taxon>
        <taxon>Rhizobium/Agrobacterium group</taxon>
        <taxon>Rhizobium</taxon>
    </lineage>
</organism>
<protein>
    <submittedName>
        <fullName evidence="2">Uncharacterized protein</fullName>
    </submittedName>
</protein>
<feature type="compositionally biased region" description="Low complexity" evidence="1">
    <location>
        <begin position="1"/>
        <end position="13"/>
    </location>
</feature>
<evidence type="ECO:0000256" key="1">
    <source>
        <dbReference type="SAM" id="MobiDB-lite"/>
    </source>
</evidence>
<feature type="compositionally biased region" description="Basic and acidic residues" evidence="1">
    <location>
        <begin position="57"/>
        <end position="71"/>
    </location>
</feature>
<evidence type="ECO:0000313" key="2">
    <source>
        <dbReference type="EMBL" id="NYJ14062.1"/>
    </source>
</evidence>
<dbReference type="Proteomes" id="UP000535276">
    <property type="component" value="Unassembled WGS sequence"/>
</dbReference>
<evidence type="ECO:0000313" key="3">
    <source>
        <dbReference type="Proteomes" id="UP000535276"/>
    </source>
</evidence>
<accession>A0A7Z0J0H7</accession>
<gene>
    <name evidence="2" type="ORF">GGI64_005153</name>
</gene>